<keyword evidence="3 6" id="KW-0479">Metal-binding</keyword>
<dbReference type="InterPro" id="IPR044861">
    <property type="entry name" value="IPNS-like_FE2OG_OXY"/>
</dbReference>
<keyword evidence="9" id="KW-1185">Reference proteome</keyword>
<comment type="caution">
    <text evidence="8">The sequence shown here is derived from an EMBL/GenBank/DDBJ whole genome shotgun (WGS) entry which is preliminary data.</text>
</comment>
<dbReference type="PANTHER" id="PTHR10209">
    <property type="entry name" value="OXIDOREDUCTASE, 2OG-FE II OXYGENASE FAMILY PROTEIN"/>
    <property type="match status" value="1"/>
</dbReference>
<dbReference type="PANTHER" id="PTHR10209:SF714">
    <property type="entry name" value="1-AMINOCYCLOPROPANE-1-CARBOXYLATE OXIDASE HOMOLOG 11-RELATED"/>
    <property type="match status" value="1"/>
</dbReference>
<dbReference type="Gene3D" id="2.60.120.330">
    <property type="entry name" value="B-lactam Antibiotic, Isopenicillin N Synthase, Chain"/>
    <property type="match status" value="1"/>
</dbReference>
<dbReference type="InterPro" id="IPR026992">
    <property type="entry name" value="DIOX_N"/>
</dbReference>
<dbReference type="STRING" id="63057.A0A2P5FBC3"/>
<evidence type="ECO:0000259" key="7">
    <source>
        <dbReference type="PROSITE" id="PS51471"/>
    </source>
</evidence>
<comment type="similarity">
    <text evidence="2 6">Belongs to the iron/ascorbate-dependent oxidoreductase family.</text>
</comment>
<dbReference type="AlphaFoldDB" id="A0A2P5FBC3"/>
<organism evidence="8 9">
    <name type="scientific">Trema orientale</name>
    <name type="common">Charcoal tree</name>
    <name type="synonym">Celtis orientalis</name>
    <dbReference type="NCBI Taxonomy" id="63057"/>
    <lineage>
        <taxon>Eukaryota</taxon>
        <taxon>Viridiplantae</taxon>
        <taxon>Streptophyta</taxon>
        <taxon>Embryophyta</taxon>
        <taxon>Tracheophyta</taxon>
        <taxon>Spermatophyta</taxon>
        <taxon>Magnoliopsida</taxon>
        <taxon>eudicotyledons</taxon>
        <taxon>Gunneridae</taxon>
        <taxon>Pentapetalae</taxon>
        <taxon>rosids</taxon>
        <taxon>fabids</taxon>
        <taxon>Rosales</taxon>
        <taxon>Cannabaceae</taxon>
        <taxon>Trema</taxon>
    </lineage>
</organism>
<dbReference type="InterPro" id="IPR005123">
    <property type="entry name" value="Oxoglu/Fe-dep_dioxygenase_dom"/>
</dbReference>
<dbReference type="Pfam" id="PF03171">
    <property type="entry name" value="2OG-FeII_Oxy"/>
    <property type="match status" value="1"/>
</dbReference>
<sequence length="377" mass="42761">MEVADRKSSGSCLDYDGRAKEVEDFSKTRAGVKGLVDSGVEKIPRFFILPPEILNKAPIKPSDDQYSLQVPVIDLGGGIIDHDHSNRRAAIVNEIRVAAETWGFFQMVNHGVPKKVMEDLMTSTRKFHELPREEKMKWYSQDVSKLIRFYSYGYLHSSAPANWRDSLACNFQDRPLDLEVLPHVCREEIIEYTKCVVRLKEKLCELLSEALGLKSDYLGKLDCMESKYLLSHYYPVCPEPELTLGVTNHSDPYVLTILLQDNIGGLQVLHQNQWVDVPYLDGALVANIGDLMQIITNDRFKSVEHRVLAGRAGPRISAACFFYPSTANNFKPYGPLKELLSETNPPLYREVHYKEYTSLYVSKGLDGSSAIPHFKLQ</sequence>
<evidence type="ECO:0000256" key="5">
    <source>
        <dbReference type="ARBA" id="ARBA00023004"/>
    </source>
</evidence>
<comment type="cofactor">
    <cofactor evidence="1">
        <name>Fe cation</name>
        <dbReference type="ChEBI" id="CHEBI:24875"/>
    </cofactor>
</comment>
<dbReference type="SUPFAM" id="SSF51197">
    <property type="entry name" value="Clavaminate synthase-like"/>
    <property type="match status" value="1"/>
</dbReference>
<accession>A0A2P5FBC3</accession>
<reference evidence="9" key="1">
    <citation type="submission" date="2016-06" db="EMBL/GenBank/DDBJ databases">
        <title>Parallel loss of symbiosis genes in relatives of nitrogen-fixing non-legume Parasponia.</title>
        <authorList>
            <person name="Van Velzen R."/>
            <person name="Holmer R."/>
            <person name="Bu F."/>
            <person name="Rutten L."/>
            <person name="Van Zeijl A."/>
            <person name="Liu W."/>
            <person name="Santuari L."/>
            <person name="Cao Q."/>
            <person name="Sharma T."/>
            <person name="Shen D."/>
            <person name="Roswanjaya Y."/>
            <person name="Wardhani T."/>
            <person name="Kalhor M.S."/>
            <person name="Jansen J."/>
            <person name="Van den Hoogen J."/>
            <person name="Gungor B."/>
            <person name="Hartog M."/>
            <person name="Hontelez J."/>
            <person name="Verver J."/>
            <person name="Yang W.-C."/>
            <person name="Schijlen E."/>
            <person name="Repin R."/>
            <person name="Schilthuizen M."/>
            <person name="Schranz E."/>
            <person name="Heidstra R."/>
            <person name="Miyata K."/>
            <person name="Fedorova E."/>
            <person name="Kohlen W."/>
            <person name="Bisseling T."/>
            <person name="Smit S."/>
            <person name="Geurts R."/>
        </authorList>
    </citation>
    <scope>NUCLEOTIDE SEQUENCE [LARGE SCALE GENOMIC DNA]</scope>
    <source>
        <strain evidence="9">cv. RG33-2</strain>
    </source>
</reference>
<evidence type="ECO:0000256" key="1">
    <source>
        <dbReference type="ARBA" id="ARBA00001962"/>
    </source>
</evidence>
<dbReference type="InParanoid" id="A0A2P5FBC3"/>
<dbReference type="InterPro" id="IPR027443">
    <property type="entry name" value="IPNS-like_sf"/>
</dbReference>
<dbReference type="GO" id="GO:0046872">
    <property type="term" value="F:metal ion binding"/>
    <property type="evidence" value="ECO:0007669"/>
    <property type="project" value="UniProtKB-KW"/>
</dbReference>
<dbReference type="FunFam" id="2.60.120.330:FF:000005">
    <property type="entry name" value="1-aminocyclopropane-1-carboxylate oxidase homolog 1"/>
    <property type="match status" value="1"/>
</dbReference>
<feature type="domain" description="Fe2OG dioxygenase" evidence="7">
    <location>
        <begin position="225"/>
        <end position="324"/>
    </location>
</feature>
<keyword evidence="8" id="KW-0223">Dioxygenase</keyword>
<dbReference type="Proteomes" id="UP000237000">
    <property type="component" value="Unassembled WGS sequence"/>
</dbReference>
<gene>
    <name evidence="8" type="ORF">TorRG33x02_092840</name>
</gene>
<keyword evidence="4 6" id="KW-0560">Oxidoreductase</keyword>
<evidence type="ECO:0000313" key="9">
    <source>
        <dbReference type="Proteomes" id="UP000237000"/>
    </source>
</evidence>
<keyword evidence="5 6" id="KW-0408">Iron</keyword>
<evidence type="ECO:0000256" key="4">
    <source>
        <dbReference type="ARBA" id="ARBA00023002"/>
    </source>
</evidence>
<evidence type="ECO:0000256" key="2">
    <source>
        <dbReference type="ARBA" id="ARBA00008056"/>
    </source>
</evidence>
<dbReference type="EMBL" id="JXTC01000047">
    <property type="protein sequence ID" value="PON95085.1"/>
    <property type="molecule type" value="Genomic_DNA"/>
</dbReference>
<dbReference type="PROSITE" id="PS51471">
    <property type="entry name" value="FE2OG_OXY"/>
    <property type="match status" value="1"/>
</dbReference>
<dbReference type="OrthoDB" id="288590at2759"/>
<proteinExistence type="inferred from homology"/>
<evidence type="ECO:0000313" key="8">
    <source>
        <dbReference type="EMBL" id="PON95085.1"/>
    </source>
</evidence>
<dbReference type="GO" id="GO:0051213">
    <property type="term" value="F:dioxygenase activity"/>
    <property type="evidence" value="ECO:0007669"/>
    <property type="project" value="UniProtKB-KW"/>
</dbReference>
<evidence type="ECO:0000256" key="6">
    <source>
        <dbReference type="RuleBase" id="RU003682"/>
    </source>
</evidence>
<name>A0A2P5FBC3_TREOI</name>
<dbReference type="Pfam" id="PF14226">
    <property type="entry name" value="DIOX_N"/>
    <property type="match status" value="1"/>
</dbReference>
<evidence type="ECO:0000256" key="3">
    <source>
        <dbReference type="ARBA" id="ARBA00022723"/>
    </source>
</evidence>
<protein>
    <submittedName>
        <fullName evidence="8">Oxoglutarate/iron-dependent dioxygenase</fullName>
    </submittedName>
</protein>